<accession>A0ABQ7VCD8</accession>
<keyword evidence="3" id="KW-1185">Reference proteome</keyword>
<feature type="compositionally biased region" description="Polar residues" evidence="1">
    <location>
        <begin position="97"/>
        <end position="107"/>
    </location>
</feature>
<gene>
    <name evidence="2" type="ORF">KY290_017030</name>
</gene>
<proteinExistence type="predicted"/>
<name>A0ABQ7VCD8_SOLTU</name>
<protein>
    <submittedName>
        <fullName evidence="2">Uncharacterized protein</fullName>
    </submittedName>
</protein>
<evidence type="ECO:0000256" key="1">
    <source>
        <dbReference type="SAM" id="MobiDB-lite"/>
    </source>
</evidence>
<evidence type="ECO:0000313" key="2">
    <source>
        <dbReference type="EMBL" id="KAH0760957.1"/>
    </source>
</evidence>
<dbReference type="PANTHER" id="PTHR31973">
    <property type="entry name" value="POLYPROTEIN, PUTATIVE-RELATED"/>
    <property type="match status" value="1"/>
</dbReference>
<reference evidence="2 3" key="1">
    <citation type="journal article" date="2021" name="bioRxiv">
        <title>Chromosome-scale and haplotype-resolved genome assembly of a tetraploid potato cultivar.</title>
        <authorList>
            <person name="Sun H."/>
            <person name="Jiao W.-B."/>
            <person name="Krause K."/>
            <person name="Campoy J.A."/>
            <person name="Goel M."/>
            <person name="Folz-Donahue K."/>
            <person name="Kukat C."/>
            <person name="Huettel B."/>
            <person name="Schneeberger K."/>
        </authorList>
    </citation>
    <scope>NUCLEOTIDE SEQUENCE [LARGE SCALE GENOMIC DNA]</scope>
    <source>
        <strain evidence="2">SolTubOtavaFocal</strain>
        <tissue evidence="2">Leaves</tissue>
    </source>
</reference>
<dbReference type="PANTHER" id="PTHR31973:SF195">
    <property type="entry name" value="MUDR FAMILY TRANSPOSASE"/>
    <property type="match status" value="1"/>
</dbReference>
<dbReference type="EMBL" id="JAIVGD010000013">
    <property type="protein sequence ID" value="KAH0760957.1"/>
    <property type="molecule type" value="Genomic_DNA"/>
</dbReference>
<comment type="caution">
    <text evidence="2">The sequence shown here is derived from an EMBL/GenBank/DDBJ whole genome shotgun (WGS) entry which is preliminary data.</text>
</comment>
<organism evidence="2 3">
    <name type="scientific">Solanum tuberosum</name>
    <name type="common">Potato</name>
    <dbReference type="NCBI Taxonomy" id="4113"/>
    <lineage>
        <taxon>Eukaryota</taxon>
        <taxon>Viridiplantae</taxon>
        <taxon>Streptophyta</taxon>
        <taxon>Embryophyta</taxon>
        <taxon>Tracheophyta</taxon>
        <taxon>Spermatophyta</taxon>
        <taxon>Magnoliopsida</taxon>
        <taxon>eudicotyledons</taxon>
        <taxon>Gunneridae</taxon>
        <taxon>Pentapetalae</taxon>
        <taxon>asterids</taxon>
        <taxon>lamiids</taxon>
        <taxon>Solanales</taxon>
        <taxon>Solanaceae</taxon>
        <taxon>Solanoideae</taxon>
        <taxon>Solaneae</taxon>
        <taxon>Solanum</taxon>
    </lineage>
</organism>
<sequence length="293" mass="33709">MTHYQNILTGRYDFDLNETINESDCSLPQQDRNIAPSYGLDNYFGQSSHFEMTENVGTSSNFHVSPTFDADDYRENITQNVPIDPVNIDDRDLPNYGSPSASDSDNLPNAEESGDNVPFEASSSDDDFLMPNQSLRPMSMSPFRNHEISYLDHLPNGPDIFGDTHDEYTSQLGRYIKEHTCDMGTCRDGHFNLDVEMIANVLRVDIEKMPRRKAYLDRKRAFEKVHGTWEGSFAELPRFMEALKHFNPGTIVEWKTERRIDVIEDVFNYVFWNFKPCIDGFVFCHPVKSIDGM</sequence>
<evidence type="ECO:0000313" key="3">
    <source>
        <dbReference type="Proteomes" id="UP000826656"/>
    </source>
</evidence>
<dbReference type="Proteomes" id="UP000826656">
    <property type="component" value="Unassembled WGS sequence"/>
</dbReference>
<feature type="region of interest" description="Disordered" evidence="1">
    <location>
        <begin position="79"/>
        <end position="135"/>
    </location>
</feature>